<sequence>MDRAERQAIEHDCTKLINRFYHLFNQDLAFVVDLFTKEGTLALGKWVLGPGHDEMRERLHKGSKNMLDGVEVVLNTVSNIVVDVIDETTAKAISHDTFWEWGYYDGDLQGRPAPIKSPIGINTWEDELRLEDGEWKFHHRHMQAVFSNKAWKLQRIRSGSK</sequence>
<evidence type="ECO:0000259" key="1">
    <source>
        <dbReference type="Pfam" id="PF13577"/>
    </source>
</evidence>
<dbReference type="Pfam" id="PF13577">
    <property type="entry name" value="SnoaL_4"/>
    <property type="match status" value="1"/>
</dbReference>
<organism evidence="2 3">
    <name type="scientific">OM182 bacterium</name>
    <dbReference type="NCBI Taxonomy" id="2510334"/>
    <lineage>
        <taxon>Bacteria</taxon>
        <taxon>Pseudomonadati</taxon>
        <taxon>Pseudomonadota</taxon>
        <taxon>Gammaproteobacteria</taxon>
        <taxon>OMG group</taxon>
        <taxon>OM182 clade</taxon>
    </lineage>
</organism>
<dbReference type="InterPro" id="IPR032710">
    <property type="entry name" value="NTF2-like_dom_sf"/>
</dbReference>
<reference evidence="2 3" key="1">
    <citation type="submission" date="2019-02" db="EMBL/GenBank/DDBJ databases">
        <title>Prokaryotic population dynamics and viral predation in marine succession experiment using metagenomics: the confinement effect.</title>
        <authorList>
            <person name="Haro-Moreno J.M."/>
            <person name="Rodriguez-Valera F."/>
            <person name="Lopez-Perez M."/>
        </authorList>
    </citation>
    <scope>NUCLEOTIDE SEQUENCE [LARGE SCALE GENOMIC DNA]</scope>
    <source>
        <strain evidence="2">MED-G157</strain>
    </source>
</reference>
<evidence type="ECO:0000313" key="2">
    <source>
        <dbReference type="EMBL" id="RZO75774.1"/>
    </source>
</evidence>
<feature type="domain" description="SnoaL-like" evidence="1">
    <location>
        <begin position="13"/>
        <end position="141"/>
    </location>
</feature>
<proteinExistence type="predicted"/>
<dbReference type="EMBL" id="SHAG01000025">
    <property type="protein sequence ID" value="RZO75774.1"/>
    <property type="molecule type" value="Genomic_DNA"/>
</dbReference>
<accession>A0A520S029</accession>
<evidence type="ECO:0000313" key="3">
    <source>
        <dbReference type="Proteomes" id="UP000316199"/>
    </source>
</evidence>
<gene>
    <name evidence="2" type="ORF">EVA68_06160</name>
</gene>
<dbReference type="Gene3D" id="3.10.450.50">
    <property type="match status" value="1"/>
</dbReference>
<dbReference type="SUPFAM" id="SSF54427">
    <property type="entry name" value="NTF2-like"/>
    <property type="match status" value="1"/>
</dbReference>
<dbReference type="InterPro" id="IPR037401">
    <property type="entry name" value="SnoaL-like"/>
</dbReference>
<dbReference type="Proteomes" id="UP000316199">
    <property type="component" value="Unassembled WGS sequence"/>
</dbReference>
<protein>
    <recommendedName>
        <fullName evidence="1">SnoaL-like domain-containing protein</fullName>
    </recommendedName>
</protein>
<dbReference type="AlphaFoldDB" id="A0A520S029"/>
<name>A0A520S029_9GAMM</name>
<comment type="caution">
    <text evidence="2">The sequence shown here is derived from an EMBL/GenBank/DDBJ whole genome shotgun (WGS) entry which is preliminary data.</text>
</comment>